<evidence type="ECO:0000313" key="5">
    <source>
        <dbReference type="Proteomes" id="UP001157134"/>
    </source>
</evidence>
<dbReference type="RefSeq" id="WP_284297373.1">
    <property type="nucleotide sequence ID" value="NZ_BSSV01000003.1"/>
</dbReference>
<gene>
    <name evidence="4" type="ORF">tloyanaT_16020</name>
</gene>
<evidence type="ECO:0000256" key="1">
    <source>
        <dbReference type="ARBA" id="ARBA00022679"/>
    </source>
</evidence>
<protein>
    <submittedName>
        <fullName evidence="4">N-acetyltransferase GCN5</fullName>
    </submittedName>
</protein>
<accession>A0ABQ6HB56</accession>
<name>A0ABQ6HB56_9GAMM</name>
<keyword evidence="2" id="KW-0012">Acyltransferase</keyword>
<proteinExistence type="predicted"/>
<comment type="caution">
    <text evidence="4">The sequence shown here is derived from an EMBL/GenBank/DDBJ whole genome shotgun (WGS) entry which is preliminary data.</text>
</comment>
<reference evidence="4 5" key="1">
    <citation type="submission" date="2023-03" db="EMBL/GenBank/DDBJ databases">
        <title>Thalassotalea loyana LMG 22536T draft genome sequence.</title>
        <authorList>
            <person name="Sawabe T."/>
        </authorList>
    </citation>
    <scope>NUCLEOTIDE SEQUENCE [LARGE SCALE GENOMIC DNA]</scope>
    <source>
        <strain evidence="4 5">LMG 22536</strain>
    </source>
</reference>
<keyword evidence="1" id="KW-0808">Transferase</keyword>
<dbReference type="Proteomes" id="UP001157134">
    <property type="component" value="Unassembled WGS sequence"/>
</dbReference>
<dbReference type="InterPro" id="IPR051635">
    <property type="entry name" value="SNAT-like"/>
</dbReference>
<feature type="domain" description="N-acetyltransferase" evidence="3">
    <location>
        <begin position="2"/>
        <end position="160"/>
    </location>
</feature>
<keyword evidence="5" id="KW-1185">Reference proteome</keyword>
<organism evidence="4 5">
    <name type="scientific">Thalassotalea loyana</name>
    <dbReference type="NCBI Taxonomy" id="280483"/>
    <lineage>
        <taxon>Bacteria</taxon>
        <taxon>Pseudomonadati</taxon>
        <taxon>Pseudomonadota</taxon>
        <taxon>Gammaproteobacteria</taxon>
        <taxon>Alteromonadales</taxon>
        <taxon>Colwelliaceae</taxon>
        <taxon>Thalassotalea</taxon>
    </lineage>
</organism>
<dbReference type="InterPro" id="IPR016181">
    <property type="entry name" value="Acyl_CoA_acyltransferase"/>
</dbReference>
<dbReference type="Gene3D" id="3.40.630.30">
    <property type="match status" value="1"/>
</dbReference>
<dbReference type="EMBL" id="BSSV01000003">
    <property type="protein sequence ID" value="GLX85350.1"/>
    <property type="molecule type" value="Genomic_DNA"/>
</dbReference>
<dbReference type="Pfam" id="PF00583">
    <property type="entry name" value="Acetyltransf_1"/>
    <property type="match status" value="1"/>
</dbReference>
<dbReference type="SUPFAM" id="SSF55729">
    <property type="entry name" value="Acyl-CoA N-acyltransferases (Nat)"/>
    <property type="match status" value="1"/>
</dbReference>
<evidence type="ECO:0000256" key="2">
    <source>
        <dbReference type="ARBA" id="ARBA00023315"/>
    </source>
</evidence>
<evidence type="ECO:0000313" key="4">
    <source>
        <dbReference type="EMBL" id="GLX85350.1"/>
    </source>
</evidence>
<dbReference type="PANTHER" id="PTHR10908">
    <property type="entry name" value="SEROTONIN N-ACETYLTRANSFERASE"/>
    <property type="match status" value="1"/>
</dbReference>
<dbReference type="PANTHER" id="PTHR10908:SF0">
    <property type="entry name" value="SEROTONIN N-ACETYLTRANSFERASE"/>
    <property type="match status" value="1"/>
</dbReference>
<dbReference type="CDD" id="cd04301">
    <property type="entry name" value="NAT_SF"/>
    <property type="match status" value="1"/>
</dbReference>
<evidence type="ECO:0000259" key="3">
    <source>
        <dbReference type="PROSITE" id="PS51186"/>
    </source>
</evidence>
<sequence length="161" mass="17971">MHAIRQATSQDIARMAEIEGLCFPPKEAASLQAFQQRFKVFPECFYVLTIGELVVGHINGCINHSPELPDELYAKPELHCPDGDFQTIFGLAVDPNYQKRGYASQLTEHFIKVSQANGRKGIILTCKDYLVPFYNSFGFVHQGASSSSHGGAKWNDMLLTF</sequence>
<dbReference type="PROSITE" id="PS51186">
    <property type="entry name" value="GNAT"/>
    <property type="match status" value="1"/>
</dbReference>
<dbReference type="InterPro" id="IPR000182">
    <property type="entry name" value="GNAT_dom"/>
</dbReference>